<gene>
    <name evidence="9" type="primary">tatA</name>
    <name evidence="12" type="ORF">CGZ91_07575</name>
    <name evidence="11" type="ORF">CGZ92_01965</name>
</gene>
<accession>A0A255EKP0</accession>
<dbReference type="NCBIfam" id="TIGR01411">
    <property type="entry name" value="tatAE"/>
    <property type="match status" value="1"/>
</dbReference>
<dbReference type="AlphaFoldDB" id="A0A255EP96"/>
<name>A0A255EP96_9ACTN</name>
<dbReference type="PANTHER" id="PTHR42982">
    <property type="entry name" value="SEC-INDEPENDENT PROTEIN TRANSLOCASE PROTEIN TATA"/>
    <property type="match status" value="1"/>
</dbReference>
<sequence length="89" mass="9643">MVMGLPNGMEWVILLVVALLLFGGSRLAGLGRGTGRAIREFKEETAGLREKDKDKELEDGTAHDEATAEQTKSDIADAEVVESRTPDTK</sequence>
<evidence type="ECO:0000313" key="13">
    <source>
        <dbReference type="Proteomes" id="UP000216300"/>
    </source>
</evidence>
<dbReference type="GO" id="GO:0033281">
    <property type="term" value="C:TAT protein transport complex"/>
    <property type="evidence" value="ECO:0007669"/>
    <property type="project" value="UniProtKB-UniRule"/>
</dbReference>
<evidence type="ECO:0000256" key="7">
    <source>
        <dbReference type="ARBA" id="ARBA00023010"/>
    </source>
</evidence>
<dbReference type="InterPro" id="IPR003369">
    <property type="entry name" value="TatA/B/E"/>
</dbReference>
<reference evidence="13 14" key="1">
    <citation type="submission" date="2017-07" db="EMBL/GenBank/DDBJ databases">
        <title>Draft whole genome sequences of clinical Proprionibacteriaceae strains.</title>
        <authorList>
            <person name="Bernier A.-M."/>
            <person name="Bernard K."/>
            <person name="Domingo M.-C."/>
        </authorList>
    </citation>
    <scope>NUCLEOTIDE SEQUENCE [LARGE SCALE GENOMIC DNA]</scope>
    <source>
        <strain evidence="12 13">NML 150081</strain>
        <strain evidence="11 14">NML 160184</strain>
    </source>
</reference>
<keyword evidence="6 9" id="KW-1133">Transmembrane helix</keyword>
<dbReference type="Proteomes" id="UP000216300">
    <property type="component" value="Unassembled WGS sequence"/>
</dbReference>
<evidence type="ECO:0000256" key="2">
    <source>
        <dbReference type="ARBA" id="ARBA00022448"/>
    </source>
</evidence>
<dbReference type="Pfam" id="PF02416">
    <property type="entry name" value="TatA_B_E"/>
    <property type="match status" value="1"/>
</dbReference>
<evidence type="ECO:0000313" key="12">
    <source>
        <dbReference type="EMBL" id="OYN91292.1"/>
    </source>
</evidence>
<evidence type="ECO:0000313" key="11">
    <source>
        <dbReference type="EMBL" id="OYN90022.1"/>
    </source>
</evidence>
<keyword evidence="7 9" id="KW-0811">Translocation</keyword>
<comment type="caution">
    <text evidence="12">The sequence shown here is derived from an EMBL/GenBank/DDBJ whole genome shotgun (WGS) entry which is preliminary data.</text>
</comment>
<keyword evidence="5 9" id="KW-0653">Protein transport</keyword>
<dbReference type="PANTHER" id="PTHR42982:SF1">
    <property type="entry name" value="SEC-INDEPENDENT PROTEIN TRANSLOCASE PROTEIN TATA"/>
    <property type="match status" value="1"/>
</dbReference>
<dbReference type="GO" id="GO:0008320">
    <property type="term" value="F:protein transmembrane transporter activity"/>
    <property type="evidence" value="ECO:0007669"/>
    <property type="project" value="UniProtKB-UniRule"/>
</dbReference>
<keyword evidence="8 9" id="KW-0472">Membrane</keyword>
<evidence type="ECO:0000256" key="5">
    <source>
        <dbReference type="ARBA" id="ARBA00022927"/>
    </source>
</evidence>
<accession>A0A255EP96</accession>
<comment type="similarity">
    <text evidence="9">Belongs to the TatA/E family.</text>
</comment>
<dbReference type="EMBL" id="NMVJ01000006">
    <property type="protein sequence ID" value="OYN91292.1"/>
    <property type="molecule type" value="Genomic_DNA"/>
</dbReference>
<keyword evidence="3 9" id="KW-1003">Cell membrane</keyword>
<evidence type="ECO:0000256" key="1">
    <source>
        <dbReference type="ARBA" id="ARBA00004162"/>
    </source>
</evidence>
<evidence type="ECO:0000256" key="4">
    <source>
        <dbReference type="ARBA" id="ARBA00022692"/>
    </source>
</evidence>
<proteinExistence type="inferred from homology"/>
<feature type="region of interest" description="Disordered" evidence="10">
    <location>
        <begin position="49"/>
        <end position="89"/>
    </location>
</feature>
<comment type="subcellular location">
    <subcellularLocation>
        <location evidence="1 9">Cell membrane</location>
        <topology evidence="1 9">Single-pass membrane protein</topology>
    </subcellularLocation>
</comment>
<evidence type="ECO:0000256" key="3">
    <source>
        <dbReference type="ARBA" id="ARBA00022475"/>
    </source>
</evidence>
<comment type="function">
    <text evidence="9">Part of the twin-arginine translocation (Tat) system that transports large folded proteins containing a characteristic twin-arginine motif in their signal peptide across membranes. TatA could form the protein-conducting channel of the Tat system.</text>
</comment>
<dbReference type="EMBL" id="NMVI01000007">
    <property type="protein sequence ID" value="OYN90022.1"/>
    <property type="molecule type" value="Genomic_DNA"/>
</dbReference>
<dbReference type="Proteomes" id="UP000216533">
    <property type="component" value="Unassembled WGS sequence"/>
</dbReference>
<comment type="subunit">
    <text evidence="9">The Tat system comprises two distinct complexes: a TatABC complex, containing multiple copies of TatA, TatB and TatC subunits, and a separate TatA complex, containing only TatA subunits. Substrates initially bind to the TatABC complex, which probably triggers association of the separate TatA complex to form the active translocon.</text>
</comment>
<evidence type="ECO:0000256" key="6">
    <source>
        <dbReference type="ARBA" id="ARBA00022989"/>
    </source>
</evidence>
<dbReference type="Gene3D" id="1.20.5.3310">
    <property type="match status" value="1"/>
</dbReference>
<organism evidence="12 13">
    <name type="scientific">Parenemella sanctibonifatiensis</name>
    <dbReference type="NCBI Taxonomy" id="2016505"/>
    <lineage>
        <taxon>Bacteria</taxon>
        <taxon>Bacillati</taxon>
        <taxon>Actinomycetota</taxon>
        <taxon>Actinomycetes</taxon>
        <taxon>Propionibacteriales</taxon>
        <taxon>Propionibacteriaceae</taxon>
        <taxon>Parenemella</taxon>
    </lineage>
</organism>
<evidence type="ECO:0000313" key="14">
    <source>
        <dbReference type="Proteomes" id="UP000216533"/>
    </source>
</evidence>
<keyword evidence="2 9" id="KW-0813">Transport</keyword>
<evidence type="ECO:0000256" key="8">
    <source>
        <dbReference type="ARBA" id="ARBA00023136"/>
    </source>
</evidence>
<keyword evidence="4 9" id="KW-0812">Transmembrane</keyword>
<keyword evidence="13" id="KW-1185">Reference proteome</keyword>
<protein>
    <recommendedName>
        <fullName evidence="9">Sec-independent protein translocase protein TatA</fullName>
    </recommendedName>
</protein>
<dbReference type="GO" id="GO:0043953">
    <property type="term" value="P:protein transport by the Tat complex"/>
    <property type="evidence" value="ECO:0007669"/>
    <property type="project" value="UniProtKB-UniRule"/>
</dbReference>
<evidence type="ECO:0000256" key="10">
    <source>
        <dbReference type="SAM" id="MobiDB-lite"/>
    </source>
</evidence>
<evidence type="ECO:0000256" key="9">
    <source>
        <dbReference type="HAMAP-Rule" id="MF_00236"/>
    </source>
</evidence>
<dbReference type="InterPro" id="IPR006312">
    <property type="entry name" value="TatA/E"/>
</dbReference>
<dbReference type="HAMAP" id="MF_00236">
    <property type="entry name" value="TatA_E"/>
    <property type="match status" value="1"/>
</dbReference>